<dbReference type="EnsemblMetazoa" id="PPA20329.1">
    <property type="protein sequence ID" value="PPA20329.1"/>
    <property type="gene ID" value="WBGene00109883"/>
</dbReference>
<dbReference type="PANTHER" id="PTHR21105:SF0">
    <property type="entry name" value="GH16255P"/>
    <property type="match status" value="1"/>
</dbReference>
<evidence type="ECO:0000256" key="1">
    <source>
        <dbReference type="PROSITE-ProRule" id="PRU00124"/>
    </source>
</evidence>
<evidence type="ECO:0000313" key="3">
    <source>
        <dbReference type="Proteomes" id="UP000005239"/>
    </source>
</evidence>
<gene>
    <name evidence="2" type="primary">WBGene00109883</name>
</gene>
<dbReference type="InterPro" id="IPR036055">
    <property type="entry name" value="LDL_receptor-like_sf"/>
</dbReference>
<dbReference type="Proteomes" id="UP000005239">
    <property type="component" value="Unassembled WGS sequence"/>
</dbReference>
<reference evidence="2" key="2">
    <citation type="submission" date="2022-06" db="UniProtKB">
        <authorList>
            <consortium name="EnsemblMetazoa"/>
        </authorList>
    </citation>
    <scope>IDENTIFICATION</scope>
    <source>
        <strain evidence="2">PS312</strain>
    </source>
</reference>
<organism evidence="2 3">
    <name type="scientific">Pristionchus pacificus</name>
    <name type="common">Parasitic nematode worm</name>
    <dbReference type="NCBI Taxonomy" id="54126"/>
    <lineage>
        <taxon>Eukaryota</taxon>
        <taxon>Metazoa</taxon>
        <taxon>Ecdysozoa</taxon>
        <taxon>Nematoda</taxon>
        <taxon>Chromadorea</taxon>
        <taxon>Rhabditida</taxon>
        <taxon>Rhabditina</taxon>
        <taxon>Diplogasteromorpha</taxon>
        <taxon>Diplogasteroidea</taxon>
        <taxon>Neodiplogasteridae</taxon>
        <taxon>Pristionchus</taxon>
    </lineage>
</organism>
<name>A0A2A6CUY9_PRIPA</name>
<dbReference type="OrthoDB" id="5870811at2759"/>
<reference evidence="3" key="1">
    <citation type="journal article" date="2008" name="Nat. Genet.">
        <title>The Pristionchus pacificus genome provides a unique perspective on nematode lifestyle and parasitism.</title>
        <authorList>
            <person name="Dieterich C."/>
            <person name="Clifton S.W."/>
            <person name="Schuster L.N."/>
            <person name="Chinwalla A."/>
            <person name="Delehaunty K."/>
            <person name="Dinkelacker I."/>
            <person name="Fulton L."/>
            <person name="Fulton R."/>
            <person name="Godfrey J."/>
            <person name="Minx P."/>
            <person name="Mitreva M."/>
            <person name="Roeseler W."/>
            <person name="Tian H."/>
            <person name="Witte H."/>
            <person name="Yang S.P."/>
            <person name="Wilson R.K."/>
            <person name="Sommer R.J."/>
        </authorList>
    </citation>
    <scope>NUCLEOTIDE SEQUENCE [LARGE SCALE GENOMIC DNA]</scope>
    <source>
        <strain evidence="3">PS312</strain>
    </source>
</reference>
<accession>A0A2A6CUY9</accession>
<sequence length="132" mass="14690">MGLLRPLVGICLLAAFMAARDIRAPFAYPEENGFKTYDPELAHAKAMIPVAGECHHEGYTQCPTPNLSEPLDVGWPCVAYDDLCDGKHDCPQGEDEHPSMCMYHKVVSRESAAIDREINRIRKVMHGAHRSV</sequence>
<keyword evidence="3" id="KW-1185">Reference proteome</keyword>
<proteinExistence type="predicted"/>
<comment type="caution">
    <text evidence="1">Lacks conserved residue(s) required for the propagation of feature annotation.</text>
</comment>
<dbReference type="Gene3D" id="4.10.400.10">
    <property type="entry name" value="Low-density Lipoprotein Receptor"/>
    <property type="match status" value="1"/>
</dbReference>
<dbReference type="AlphaFoldDB" id="A0A2A6CUY9"/>
<evidence type="ECO:0000313" key="2">
    <source>
        <dbReference type="EnsemblMetazoa" id="PPA20329.1"/>
    </source>
</evidence>
<dbReference type="InterPro" id="IPR002172">
    <property type="entry name" value="LDrepeatLR_classA_rpt"/>
</dbReference>
<protein>
    <submittedName>
        <fullName evidence="2">Hen-1</fullName>
    </submittedName>
</protein>
<dbReference type="PROSITE" id="PS50068">
    <property type="entry name" value="LDLRA_2"/>
    <property type="match status" value="1"/>
</dbReference>
<accession>A0A8R1YFL1</accession>
<dbReference type="PANTHER" id="PTHR21105">
    <property type="entry name" value="GH16255P"/>
    <property type="match status" value="1"/>
</dbReference>